<dbReference type="EMBL" id="QTSX02000831">
    <property type="protein sequence ID" value="KAJ9084550.1"/>
    <property type="molecule type" value="Genomic_DNA"/>
</dbReference>
<gene>
    <name evidence="1" type="ORF">DSO57_1023328</name>
</gene>
<reference evidence="1" key="1">
    <citation type="submission" date="2022-04" db="EMBL/GenBank/DDBJ databases">
        <title>Genome of the entomopathogenic fungus Entomophthora muscae.</title>
        <authorList>
            <person name="Elya C."/>
            <person name="Lovett B.R."/>
            <person name="Lee E."/>
            <person name="Macias A.M."/>
            <person name="Hajek A.E."/>
            <person name="De Bivort B.L."/>
            <person name="Kasson M.T."/>
            <person name="De Fine Licht H.H."/>
            <person name="Stajich J.E."/>
        </authorList>
    </citation>
    <scope>NUCLEOTIDE SEQUENCE</scope>
    <source>
        <strain evidence="1">Berkeley</strain>
    </source>
</reference>
<sequence>MDRFNGIFNKVFSSSKKAIVYCQNLARLCGFSVRIRTSKTTTIYIVCSREGLPETNRELAKKRSRNSERCNCEWRIVLYRRSCDQWEFRNGKTMEHNHVIYSSEAYLEAEEKLPARRSISPMHLAPYQSSSPLPSLRSLDLPTPCMSEHSTPKSDTPPETFNNLTHLPPLTKALAKIMPMPSPHPSSDPNSLSFLLN</sequence>
<keyword evidence="2" id="KW-1185">Reference proteome</keyword>
<organism evidence="1 2">
    <name type="scientific">Entomophthora muscae</name>
    <dbReference type="NCBI Taxonomy" id="34485"/>
    <lineage>
        <taxon>Eukaryota</taxon>
        <taxon>Fungi</taxon>
        <taxon>Fungi incertae sedis</taxon>
        <taxon>Zoopagomycota</taxon>
        <taxon>Entomophthoromycotina</taxon>
        <taxon>Entomophthoromycetes</taxon>
        <taxon>Entomophthorales</taxon>
        <taxon>Entomophthoraceae</taxon>
        <taxon>Entomophthora</taxon>
    </lineage>
</organism>
<proteinExistence type="predicted"/>
<dbReference type="Proteomes" id="UP001165960">
    <property type="component" value="Unassembled WGS sequence"/>
</dbReference>
<accession>A0ACC2UBY1</accession>
<evidence type="ECO:0000313" key="1">
    <source>
        <dbReference type="EMBL" id="KAJ9084550.1"/>
    </source>
</evidence>
<name>A0ACC2UBY1_9FUNG</name>
<comment type="caution">
    <text evidence="1">The sequence shown here is derived from an EMBL/GenBank/DDBJ whole genome shotgun (WGS) entry which is preliminary data.</text>
</comment>
<evidence type="ECO:0000313" key="2">
    <source>
        <dbReference type="Proteomes" id="UP001165960"/>
    </source>
</evidence>
<protein>
    <submittedName>
        <fullName evidence="1">Uncharacterized protein</fullName>
    </submittedName>
</protein>